<feature type="domain" description="Transglutaminase-like" evidence="1">
    <location>
        <begin position="191"/>
        <end position="257"/>
    </location>
</feature>
<dbReference type="InterPro" id="IPR002931">
    <property type="entry name" value="Transglutaminase-like"/>
</dbReference>
<protein>
    <submittedName>
        <fullName evidence="2">Transglutaminase domain-containing protein</fullName>
    </submittedName>
</protein>
<dbReference type="SMART" id="SM00460">
    <property type="entry name" value="TGc"/>
    <property type="match status" value="1"/>
</dbReference>
<gene>
    <name evidence="2" type="ORF">KP004_03940</name>
</gene>
<reference evidence="2 3" key="1">
    <citation type="submission" date="2021-06" db="EMBL/GenBank/DDBJ databases">
        <title>Gemonas diversity in paddy soil.</title>
        <authorList>
            <person name="Liu G."/>
        </authorList>
    </citation>
    <scope>NUCLEOTIDE SEQUENCE [LARGE SCALE GENOMIC DNA]</scope>
    <source>
        <strain evidence="2 3">RG10</strain>
    </source>
</reference>
<dbReference type="EMBL" id="CP076723">
    <property type="protein sequence ID" value="QWV94346.1"/>
    <property type="molecule type" value="Genomic_DNA"/>
</dbReference>
<organism evidence="2 3">
    <name type="scientific">Geomonas oryzisoli</name>
    <dbReference type="NCBI Taxonomy" id="2847992"/>
    <lineage>
        <taxon>Bacteria</taxon>
        <taxon>Pseudomonadati</taxon>
        <taxon>Thermodesulfobacteriota</taxon>
        <taxon>Desulfuromonadia</taxon>
        <taxon>Geobacterales</taxon>
        <taxon>Geobacteraceae</taxon>
        <taxon>Geomonas</taxon>
    </lineage>
</organism>
<dbReference type="RefSeq" id="WP_216801092.1">
    <property type="nucleotide sequence ID" value="NZ_CP076723.1"/>
</dbReference>
<accession>A0ABX8JB23</accession>
<dbReference type="Proteomes" id="UP000683557">
    <property type="component" value="Chromosome"/>
</dbReference>
<dbReference type="PANTHER" id="PTHR38339">
    <property type="entry name" value="TRANSGLUTAMINASE DOMAIN PROTEIN"/>
    <property type="match status" value="1"/>
</dbReference>
<evidence type="ECO:0000259" key="1">
    <source>
        <dbReference type="SMART" id="SM00460"/>
    </source>
</evidence>
<dbReference type="Pfam" id="PF01841">
    <property type="entry name" value="Transglut_core"/>
    <property type="match status" value="1"/>
</dbReference>
<proteinExistence type="predicted"/>
<evidence type="ECO:0000313" key="2">
    <source>
        <dbReference type="EMBL" id="QWV94346.1"/>
    </source>
</evidence>
<name>A0ABX8JB23_9BACT</name>
<dbReference type="PANTHER" id="PTHR38339:SF1">
    <property type="entry name" value="TRANSGLUTAMINASE-LIKE DOMAIN-CONTAINING PROTEIN"/>
    <property type="match status" value="1"/>
</dbReference>
<sequence>MRAAITAALVFFIVWAVPLASFSAPSKERSGTVTFAITVTSPQQAQDVKMWFPYPTSDLNQKIDNLQFNGNYSTFTLSREPQSGALYLYTQWRGPHKERHINVTFEATAKERKVARLEEKAVPIPPEVAKYVKSEFWIPSEDKKVKSLSHQITKGKKGILPKARAVYDWVVDNTRRDPNVPGCGVGNVQATLAARSGKCADLSTLFVALARAAGVPAREVFGLRLGRPGQTDISNGHHCWAEFYLPGTGWVPVDPADVTKAVLEKKLDKTGAKPYREYYFGAVDEYRIVLQKGGRGIVFSEGNKETVNYFMYPYAEVDGHALDYCRPKSFAYTVTFRER</sequence>
<keyword evidence="3" id="KW-1185">Reference proteome</keyword>
<evidence type="ECO:0000313" key="3">
    <source>
        <dbReference type="Proteomes" id="UP000683557"/>
    </source>
</evidence>